<name>A0A1D2MMJ9_ORCCI</name>
<reference evidence="2 3" key="1">
    <citation type="journal article" date="2016" name="Genome Biol. Evol.">
        <title>Gene Family Evolution Reflects Adaptation to Soil Environmental Stressors in the Genome of the Collembolan Orchesella cincta.</title>
        <authorList>
            <person name="Faddeeva-Vakhrusheva A."/>
            <person name="Derks M.F."/>
            <person name="Anvar S.Y."/>
            <person name="Agamennone V."/>
            <person name="Suring W."/>
            <person name="Smit S."/>
            <person name="van Straalen N.M."/>
            <person name="Roelofs D."/>
        </authorList>
    </citation>
    <scope>NUCLEOTIDE SEQUENCE [LARGE SCALE GENOMIC DNA]</scope>
    <source>
        <tissue evidence="2">Mixed pool</tissue>
    </source>
</reference>
<dbReference type="AlphaFoldDB" id="A0A1D2MMJ9"/>
<proteinExistence type="predicted"/>
<feature type="region of interest" description="Disordered" evidence="1">
    <location>
        <begin position="30"/>
        <end position="104"/>
    </location>
</feature>
<dbReference type="EMBL" id="LJIJ01000835">
    <property type="protein sequence ID" value="ODM94259.1"/>
    <property type="molecule type" value="Genomic_DNA"/>
</dbReference>
<sequence>MSDTNTDADDEILEYKCRKCPGKTFTAAEKDAHRMFHRTQKEKDKKKPGPKSRTRDTRRDASPAPSGVTLFETINNESTSNKRTDRRNRLSGLAPRNTTATRSR</sequence>
<keyword evidence="3" id="KW-1185">Reference proteome</keyword>
<feature type="compositionally biased region" description="Polar residues" evidence="1">
    <location>
        <begin position="72"/>
        <end position="81"/>
    </location>
</feature>
<evidence type="ECO:0000313" key="2">
    <source>
        <dbReference type="EMBL" id="ODM94259.1"/>
    </source>
</evidence>
<gene>
    <name evidence="2" type="ORF">Ocin01_12423</name>
</gene>
<accession>A0A1D2MMJ9</accession>
<protein>
    <submittedName>
        <fullName evidence="2">Uncharacterized protein</fullName>
    </submittedName>
</protein>
<dbReference type="Proteomes" id="UP000094527">
    <property type="component" value="Unassembled WGS sequence"/>
</dbReference>
<organism evidence="2 3">
    <name type="scientific">Orchesella cincta</name>
    <name type="common">Springtail</name>
    <name type="synonym">Podura cincta</name>
    <dbReference type="NCBI Taxonomy" id="48709"/>
    <lineage>
        <taxon>Eukaryota</taxon>
        <taxon>Metazoa</taxon>
        <taxon>Ecdysozoa</taxon>
        <taxon>Arthropoda</taxon>
        <taxon>Hexapoda</taxon>
        <taxon>Collembola</taxon>
        <taxon>Entomobryomorpha</taxon>
        <taxon>Entomobryoidea</taxon>
        <taxon>Orchesellidae</taxon>
        <taxon>Orchesellinae</taxon>
        <taxon>Orchesella</taxon>
    </lineage>
</organism>
<feature type="compositionally biased region" description="Basic and acidic residues" evidence="1">
    <location>
        <begin position="30"/>
        <end position="61"/>
    </location>
</feature>
<comment type="caution">
    <text evidence="2">The sequence shown here is derived from an EMBL/GenBank/DDBJ whole genome shotgun (WGS) entry which is preliminary data.</text>
</comment>
<evidence type="ECO:0000313" key="3">
    <source>
        <dbReference type="Proteomes" id="UP000094527"/>
    </source>
</evidence>
<evidence type="ECO:0000256" key="1">
    <source>
        <dbReference type="SAM" id="MobiDB-lite"/>
    </source>
</evidence>